<feature type="domain" description="Heterokaryon incompatibility" evidence="1">
    <location>
        <begin position="57"/>
        <end position="189"/>
    </location>
</feature>
<dbReference type="GeneID" id="28735668"/>
<dbReference type="RefSeq" id="XP_017997053.1">
    <property type="nucleotide sequence ID" value="XM_018143788.1"/>
</dbReference>
<dbReference type="InterPro" id="IPR052895">
    <property type="entry name" value="HetReg/Transcr_Mod"/>
</dbReference>
<dbReference type="Pfam" id="PF06985">
    <property type="entry name" value="HET"/>
    <property type="match status" value="1"/>
</dbReference>
<name>A0A0N1H6P9_9EURO</name>
<evidence type="ECO:0000259" key="1">
    <source>
        <dbReference type="Pfam" id="PF06985"/>
    </source>
</evidence>
<gene>
    <name evidence="2" type="ORF">AB675_3712</name>
</gene>
<organism evidence="2 3">
    <name type="scientific">Cyphellophora attinorum</name>
    <dbReference type="NCBI Taxonomy" id="1664694"/>
    <lineage>
        <taxon>Eukaryota</taxon>
        <taxon>Fungi</taxon>
        <taxon>Dikarya</taxon>
        <taxon>Ascomycota</taxon>
        <taxon>Pezizomycotina</taxon>
        <taxon>Eurotiomycetes</taxon>
        <taxon>Chaetothyriomycetidae</taxon>
        <taxon>Chaetothyriales</taxon>
        <taxon>Cyphellophoraceae</taxon>
        <taxon>Cyphellophora</taxon>
    </lineage>
</organism>
<dbReference type="OrthoDB" id="4161616at2759"/>
<dbReference type="Proteomes" id="UP000038010">
    <property type="component" value="Unassembled WGS sequence"/>
</dbReference>
<sequence length="606" mass="68219">MNARYEHVPLPLNPHKPFFRLLKVQRGRRDEPLAGQLDNVAIPSLCGPAGLVDKVYYKALSYVWGLDIADCEILIDGRPLSVHRNLHEFLLQWRQSGFSGYLWIDAICINQSDLDERAAQVRYMPQIYREATKVIVWLGPGSAITKDAMKLLETVSHSSHEFLLDHYDAKTLSSFDSHAYWRRTWVVQEFCLARRYTVMWGDLEVADATLDRFRSKVTGALALKTGVAVSARYRFEWRDFGQGLFRAMQQRSIFDKRGRVELLKLICAHKWTMCRHPQDRVFAMLGLAKEKIAEQIQIDYTQTMESLLVHVLKASVVASDELARWIKILSIPFDVDPKSGTRKALSRSSAHHNDIVGAIVASADSPQRLPDQSTTNSHPTHRHVAPIGLQLMEMTAFVTGHIQTVIALEGRMPSSIVSSEWYYSPKSRRPLLDGVHMSSLVLPDARLARQHLLAESVADARPSASIVAVDTDLKSWSSAHGVAFGHPRPGNLVAHFLGHETALTLDVSAYKANKPCITGRLRCPRTSVRTAQDPVTGVWRPEYEWFPFSESDCESPSVGVRKVELLLTPMEVLHLGCDPKVFERRKWEVAAADHPGSTTKPLAQDE</sequence>
<evidence type="ECO:0000313" key="2">
    <source>
        <dbReference type="EMBL" id="KPI37090.1"/>
    </source>
</evidence>
<protein>
    <recommendedName>
        <fullName evidence="1">Heterokaryon incompatibility domain-containing protein</fullName>
    </recommendedName>
</protein>
<proteinExistence type="predicted"/>
<dbReference type="AlphaFoldDB" id="A0A0N1H6P9"/>
<keyword evidence="3" id="KW-1185">Reference proteome</keyword>
<dbReference type="EMBL" id="LFJN01000026">
    <property type="protein sequence ID" value="KPI37090.1"/>
    <property type="molecule type" value="Genomic_DNA"/>
</dbReference>
<accession>A0A0N1H6P9</accession>
<dbReference type="VEuPathDB" id="FungiDB:AB675_3712"/>
<reference evidence="2 3" key="1">
    <citation type="submission" date="2015-06" db="EMBL/GenBank/DDBJ databases">
        <title>Draft genome of the ant-associated black yeast Phialophora attae CBS 131958.</title>
        <authorList>
            <person name="Moreno L.F."/>
            <person name="Stielow B.J."/>
            <person name="de Hoog S."/>
            <person name="Vicente V.A."/>
            <person name="Weiss V.A."/>
            <person name="de Vries M."/>
            <person name="Cruz L.M."/>
            <person name="Souza E.M."/>
        </authorList>
    </citation>
    <scope>NUCLEOTIDE SEQUENCE [LARGE SCALE GENOMIC DNA]</scope>
    <source>
        <strain evidence="2 3">CBS 131958</strain>
    </source>
</reference>
<dbReference type="InterPro" id="IPR010730">
    <property type="entry name" value="HET"/>
</dbReference>
<dbReference type="PANTHER" id="PTHR24148:SF73">
    <property type="entry name" value="HET DOMAIN PROTEIN (AFU_ORTHOLOGUE AFUA_8G01020)"/>
    <property type="match status" value="1"/>
</dbReference>
<evidence type="ECO:0000313" key="3">
    <source>
        <dbReference type="Proteomes" id="UP000038010"/>
    </source>
</evidence>
<dbReference type="PANTHER" id="PTHR24148">
    <property type="entry name" value="ANKYRIN REPEAT DOMAIN-CONTAINING PROTEIN 39 HOMOLOG-RELATED"/>
    <property type="match status" value="1"/>
</dbReference>
<comment type="caution">
    <text evidence="2">The sequence shown here is derived from an EMBL/GenBank/DDBJ whole genome shotgun (WGS) entry which is preliminary data.</text>
</comment>